<dbReference type="GO" id="GO:0016787">
    <property type="term" value="F:hydrolase activity"/>
    <property type="evidence" value="ECO:0007669"/>
    <property type="project" value="TreeGrafter"/>
</dbReference>
<evidence type="ECO:0000256" key="1">
    <source>
        <dbReference type="SAM" id="SignalP"/>
    </source>
</evidence>
<dbReference type="AlphaFoldDB" id="A0A8T0L3L6"/>
<dbReference type="Pfam" id="PF20067">
    <property type="entry name" value="SSL_N"/>
    <property type="match status" value="1"/>
</dbReference>
<evidence type="ECO:0000313" key="2">
    <source>
        <dbReference type="EMBL" id="KAG2405558.1"/>
    </source>
</evidence>
<reference evidence="2 3" key="1">
    <citation type="submission" date="2020-05" db="EMBL/GenBank/DDBJ databases">
        <title>Vigna angularis (adzuki bean) Var. LongXiaoDou No. 4 denovo assembly.</title>
        <authorList>
            <person name="Xiang H."/>
        </authorList>
    </citation>
    <scope>NUCLEOTIDE SEQUENCE [LARGE SCALE GENOMIC DNA]</scope>
    <source>
        <tissue evidence="2">Leaf</tissue>
    </source>
</reference>
<dbReference type="GO" id="GO:0012505">
    <property type="term" value="C:endomembrane system"/>
    <property type="evidence" value="ECO:0007669"/>
    <property type="project" value="TreeGrafter"/>
</dbReference>
<proteinExistence type="predicted"/>
<gene>
    <name evidence="2" type="ORF">HKW66_Vig0048130</name>
</gene>
<dbReference type="Gene3D" id="2.120.10.30">
    <property type="entry name" value="TolB, C-terminal domain"/>
    <property type="match status" value="1"/>
</dbReference>
<dbReference type="EMBL" id="JABFOF010000002">
    <property type="protein sequence ID" value="KAG2405558.1"/>
    <property type="molecule type" value="Genomic_DNA"/>
</dbReference>
<evidence type="ECO:0000313" key="3">
    <source>
        <dbReference type="Proteomes" id="UP000743370"/>
    </source>
</evidence>
<organism evidence="2 3">
    <name type="scientific">Phaseolus angularis</name>
    <name type="common">Azuki bean</name>
    <name type="synonym">Vigna angularis</name>
    <dbReference type="NCBI Taxonomy" id="3914"/>
    <lineage>
        <taxon>Eukaryota</taxon>
        <taxon>Viridiplantae</taxon>
        <taxon>Streptophyta</taxon>
        <taxon>Embryophyta</taxon>
        <taxon>Tracheophyta</taxon>
        <taxon>Spermatophyta</taxon>
        <taxon>Magnoliopsida</taxon>
        <taxon>eudicotyledons</taxon>
        <taxon>Gunneridae</taxon>
        <taxon>Pentapetalae</taxon>
        <taxon>rosids</taxon>
        <taxon>fabids</taxon>
        <taxon>Fabales</taxon>
        <taxon>Fabaceae</taxon>
        <taxon>Papilionoideae</taxon>
        <taxon>50 kb inversion clade</taxon>
        <taxon>NPAAA clade</taxon>
        <taxon>indigoferoid/millettioid clade</taxon>
        <taxon>Phaseoleae</taxon>
        <taxon>Vigna</taxon>
    </lineage>
</organism>
<accession>A0A8T0L3L6</accession>
<feature type="signal peptide" evidence="1">
    <location>
        <begin position="1"/>
        <end position="23"/>
    </location>
</feature>
<protein>
    <submittedName>
        <fullName evidence="2">Protein STRICTOSIDINE SYNTHASE-LIKE 2</fullName>
    </submittedName>
</protein>
<dbReference type="Proteomes" id="UP000743370">
    <property type="component" value="Unassembled WGS sequence"/>
</dbReference>
<keyword evidence="1" id="KW-0732">Signal</keyword>
<comment type="caution">
    <text evidence="2">The sequence shown here is derived from an EMBL/GenBank/DDBJ whole genome shotgun (WGS) entry which is preliminary data.</text>
</comment>
<dbReference type="InterPro" id="IPR011042">
    <property type="entry name" value="6-blade_b-propeller_TolB-like"/>
</dbReference>
<dbReference type="PANTHER" id="PTHR10426">
    <property type="entry name" value="STRICTOSIDINE SYNTHASE-RELATED"/>
    <property type="match status" value="1"/>
</dbReference>
<dbReference type="SUPFAM" id="SSF63829">
    <property type="entry name" value="Calcium-dependent phosphotriesterase"/>
    <property type="match status" value="1"/>
</dbReference>
<sequence length="136" mass="14815">MRLQPHFAAAVAAFVATAWVVHMRSDVRKSGEDVEGMQDWQYEGVSIDGGVGPESFAFDPRGEGPYTGISDGRIIKWQRSENRWLNFSLSTPTAAYQSFIIGSMAVEDSCAGFGGNIWFVGKTVLLLPVQDTVGPI</sequence>
<name>A0A8T0L3L6_PHAAN</name>
<feature type="chain" id="PRO_5035771468" evidence="1">
    <location>
        <begin position="24"/>
        <end position="136"/>
    </location>
</feature>
<dbReference type="PANTHER" id="PTHR10426:SF79">
    <property type="entry name" value="PROTEIN STRICTOSIDINE SYNTHASE-LIKE 2"/>
    <property type="match status" value="1"/>
</dbReference>